<reference evidence="3" key="1">
    <citation type="submission" date="2015-09" db="EMBL/GenBank/DDBJ databases">
        <authorList>
            <consortium name="Pathogen Informatics"/>
        </authorList>
    </citation>
    <scope>NUCLEOTIDE SEQUENCE [LARGE SCALE GENOMIC DNA]</scope>
    <source>
        <strain evidence="3">Lake Konstanz</strain>
    </source>
</reference>
<feature type="compositionally biased region" description="Low complexity" evidence="1">
    <location>
        <begin position="90"/>
        <end position="151"/>
    </location>
</feature>
<accession>A0A0S4JCA9</accession>
<evidence type="ECO:0000256" key="1">
    <source>
        <dbReference type="SAM" id="MobiDB-lite"/>
    </source>
</evidence>
<feature type="region of interest" description="Disordered" evidence="1">
    <location>
        <begin position="358"/>
        <end position="463"/>
    </location>
</feature>
<dbReference type="VEuPathDB" id="TriTrypDB:BSAL_11190"/>
<feature type="region of interest" description="Disordered" evidence="1">
    <location>
        <begin position="90"/>
        <end position="163"/>
    </location>
</feature>
<feature type="compositionally biased region" description="Basic residues" evidence="1">
    <location>
        <begin position="358"/>
        <end position="375"/>
    </location>
</feature>
<gene>
    <name evidence="2" type="ORF">BSAL_11190</name>
</gene>
<dbReference type="Proteomes" id="UP000051952">
    <property type="component" value="Unassembled WGS sequence"/>
</dbReference>
<feature type="compositionally biased region" description="Polar residues" evidence="1">
    <location>
        <begin position="377"/>
        <end position="396"/>
    </location>
</feature>
<name>A0A0S4JCA9_BODSA</name>
<proteinExistence type="predicted"/>
<protein>
    <submittedName>
        <fullName evidence="2">Uncharacterized protein</fullName>
    </submittedName>
</protein>
<feature type="compositionally biased region" description="Polar residues" evidence="1">
    <location>
        <begin position="437"/>
        <end position="446"/>
    </location>
</feature>
<sequence length="521" mass="56881">MATIVSETLASVKFVVLRGETSTIASPPSPNLLILSRRILTSVCVHGAMFVCASAVWPMLRGPVARAAARGQQKLVDLATVVLQMQGATASASSATSSRSNAALSPSPLLNNNNDNNLASTTSSTGSNTNASTTWPPPRAQHQPQQHQAQPNRPPSSTQIPLLSSTMSGTLEEVVSLQRTTPNVFGQKIAAIVQRGLWWVQARVAGWFVRSIVVGGAVMCLCELADRRGFRCPAQLSSSSSTAMSWFQFYDVVGTMPGRWELRFPWLLQFPSFILEGLPLGYLPTIFRVSHHFGNTAVSDRLLATDGIRVAMSEEQIGAMLRSWRWPAYVAWYICRKHLDRFAGCIANSLRDLANYARRKKHHRHQHRRHNRHHQNSNNTVATEDTSYTITSVHSEQQQQQQRRRDTSPIMSSQNSIGGGSVASSKASTVDRRDNNATRQRSPANAPSSSSSPQQPDHQSTTTATTPRIIAYELFHVAKGAVLTAIVVWVGGKIPFLDFLPIVGGRGAAYAAASLLFTILP</sequence>
<dbReference type="EMBL" id="CYKH01001563">
    <property type="protein sequence ID" value="CUG87634.1"/>
    <property type="molecule type" value="Genomic_DNA"/>
</dbReference>
<evidence type="ECO:0000313" key="2">
    <source>
        <dbReference type="EMBL" id="CUG87634.1"/>
    </source>
</evidence>
<dbReference type="AlphaFoldDB" id="A0A0S4JCA9"/>
<feature type="compositionally biased region" description="Low complexity" evidence="1">
    <location>
        <begin position="447"/>
        <end position="463"/>
    </location>
</feature>
<evidence type="ECO:0000313" key="3">
    <source>
        <dbReference type="Proteomes" id="UP000051952"/>
    </source>
</evidence>
<organism evidence="2 3">
    <name type="scientific">Bodo saltans</name>
    <name type="common">Flagellated protozoan</name>
    <dbReference type="NCBI Taxonomy" id="75058"/>
    <lineage>
        <taxon>Eukaryota</taxon>
        <taxon>Discoba</taxon>
        <taxon>Euglenozoa</taxon>
        <taxon>Kinetoplastea</taxon>
        <taxon>Metakinetoplastina</taxon>
        <taxon>Eubodonida</taxon>
        <taxon>Bodonidae</taxon>
        <taxon>Bodo</taxon>
    </lineage>
</organism>
<keyword evidence="3" id="KW-1185">Reference proteome</keyword>
<feature type="compositionally biased region" description="Polar residues" evidence="1">
    <location>
        <begin position="409"/>
        <end position="428"/>
    </location>
</feature>